<evidence type="ECO:0000313" key="8">
    <source>
        <dbReference type="EMBL" id="RDU72388.1"/>
    </source>
</evidence>
<evidence type="ECO:0000256" key="6">
    <source>
        <dbReference type="ARBA" id="ARBA00023136"/>
    </source>
</evidence>
<dbReference type="PROSITE" id="PS01303">
    <property type="entry name" value="BCCT"/>
    <property type="match status" value="1"/>
</dbReference>
<reference evidence="8 9" key="1">
    <citation type="submission" date="2018-04" db="EMBL/GenBank/DDBJ databases">
        <title>Novel Campyloabacter and Helicobacter Species and Strains.</title>
        <authorList>
            <person name="Mannion A.J."/>
            <person name="Shen Z."/>
            <person name="Fox J.G."/>
        </authorList>
    </citation>
    <scope>NUCLEOTIDE SEQUENCE [LARGE SCALE GENOMIC DNA]</scope>
    <source>
        <strain evidence="8 9">MIT 97-5075</strain>
    </source>
</reference>
<dbReference type="InterPro" id="IPR000060">
    <property type="entry name" value="BCCT_transptr"/>
</dbReference>
<keyword evidence="6 7" id="KW-0472">Membrane</keyword>
<evidence type="ECO:0000256" key="2">
    <source>
        <dbReference type="ARBA" id="ARBA00022448"/>
    </source>
</evidence>
<feature type="transmembrane region" description="Helical" evidence="7">
    <location>
        <begin position="351"/>
        <end position="370"/>
    </location>
</feature>
<feature type="transmembrane region" description="Helical" evidence="7">
    <location>
        <begin position="20"/>
        <end position="38"/>
    </location>
</feature>
<dbReference type="GO" id="GO:0022857">
    <property type="term" value="F:transmembrane transporter activity"/>
    <property type="evidence" value="ECO:0007669"/>
    <property type="project" value="InterPro"/>
</dbReference>
<dbReference type="Pfam" id="PF02028">
    <property type="entry name" value="BCCT"/>
    <property type="match status" value="1"/>
</dbReference>
<name>A0A3D8J4J1_9HELI</name>
<keyword evidence="4 7" id="KW-0812">Transmembrane</keyword>
<feature type="transmembrane region" description="Helical" evidence="7">
    <location>
        <begin position="233"/>
        <end position="255"/>
    </location>
</feature>
<feature type="transmembrane region" description="Helical" evidence="7">
    <location>
        <begin position="322"/>
        <end position="339"/>
    </location>
</feature>
<feature type="transmembrane region" description="Helical" evidence="7">
    <location>
        <begin position="96"/>
        <end position="120"/>
    </location>
</feature>
<dbReference type="Proteomes" id="UP000256424">
    <property type="component" value="Unassembled WGS sequence"/>
</dbReference>
<dbReference type="EMBL" id="NXLW01000007">
    <property type="protein sequence ID" value="RDU72388.1"/>
    <property type="molecule type" value="Genomic_DNA"/>
</dbReference>
<keyword evidence="5 7" id="KW-1133">Transmembrane helix</keyword>
<comment type="caution">
    <text evidence="8">The sequence shown here is derived from an EMBL/GenBank/DDBJ whole genome shotgun (WGS) entry which is preliminary data.</text>
</comment>
<feature type="transmembrane region" description="Helical" evidence="7">
    <location>
        <begin position="58"/>
        <end position="76"/>
    </location>
</feature>
<feature type="transmembrane region" description="Helical" evidence="7">
    <location>
        <begin position="454"/>
        <end position="472"/>
    </location>
</feature>
<dbReference type="AlphaFoldDB" id="A0A3D8J4J1"/>
<gene>
    <name evidence="8" type="ORF">CQA66_04820</name>
</gene>
<evidence type="ECO:0000256" key="1">
    <source>
        <dbReference type="ARBA" id="ARBA00004651"/>
    </source>
</evidence>
<feature type="transmembrane region" description="Helical" evidence="7">
    <location>
        <begin position="140"/>
        <end position="164"/>
    </location>
</feature>
<feature type="transmembrane region" description="Helical" evidence="7">
    <location>
        <begin position="199"/>
        <end position="221"/>
    </location>
</feature>
<feature type="transmembrane region" description="Helical" evidence="7">
    <location>
        <begin position="410"/>
        <end position="433"/>
    </location>
</feature>
<feature type="transmembrane region" description="Helical" evidence="7">
    <location>
        <begin position="262"/>
        <end position="281"/>
    </location>
</feature>
<dbReference type="GO" id="GO:0005886">
    <property type="term" value="C:plasma membrane"/>
    <property type="evidence" value="ECO:0007669"/>
    <property type="project" value="UniProtKB-SubCell"/>
</dbReference>
<dbReference type="RefSeq" id="WP_104762833.1">
    <property type="nucleotide sequence ID" value="NZ_FZPM01000009.1"/>
</dbReference>
<evidence type="ECO:0000313" key="9">
    <source>
        <dbReference type="Proteomes" id="UP000256424"/>
    </source>
</evidence>
<protein>
    <submittedName>
        <fullName evidence="8">BCCT family transporter</fullName>
    </submittedName>
</protein>
<keyword evidence="3" id="KW-1003">Cell membrane</keyword>
<dbReference type="PANTHER" id="PTHR30047">
    <property type="entry name" value="HIGH-AFFINITY CHOLINE TRANSPORT PROTEIN-RELATED"/>
    <property type="match status" value="1"/>
</dbReference>
<evidence type="ECO:0000256" key="3">
    <source>
        <dbReference type="ARBA" id="ARBA00022475"/>
    </source>
</evidence>
<dbReference type="NCBIfam" id="TIGR00842">
    <property type="entry name" value="bcct"/>
    <property type="match status" value="1"/>
</dbReference>
<evidence type="ECO:0000256" key="5">
    <source>
        <dbReference type="ARBA" id="ARBA00022989"/>
    </source>
</evidence>
<organism evidence="8 9">
    <name type="scientific">Helicobacter aurati</name>
    <dbReference type="NCBI Taxonomy" id="137778"/>
    <lineage>
        <taxon>Bacteria</taxon>
        <taxon>Pseudomonadati</taxon>
        <taxon>Campylobacterota</taxon>
        <taxon>Epsilonproteobacteria</taxon>
        <taxon>Campylobacterales</taxon>
        <taxon>Helicobacteraceae</taxon>
        <taxon>Helicobacter</taxon>
    </lineage>
</organism>
<dbReference type="NCBIfam" id="NF007412">
    <property type="entry name" value="PRK09950.1"/>
    <property type="match status" value="1"/>
</dbReference>
<dbReference type="InterPro" id="IPR018093">
    <property type="entry name" value="BCCT_CS"/>
</dbReference>
<evidence type="ECO:0000256" key="4">
    <source>
        <dbReference type="ARBA" id="ARBA00022692"/>
    </source>
</evidence>
<proteinExistence type="predicted"/>
<accession>A0A3D8J4J1</accession>
<dbReference type="PANTHER" id="PTHR30047:SF12">
    <property type="entry name" value="BCCT-FAMILY TRANSPORTER"/>
    <property type="match status" value="1"/>
</dbReference>
<keyword evidence="2" id="KW-0813">Transport</keyword>
<comment type="subcellular location">
    <subcellularLocation>
        <location evidence="1">Cell membrane</location>
        <topology evidence="1">Multi-pass membrane protein</topology>
    </subcellularLocation>
</comment>
<keyword evidence="9" id="KW-1185">Reference proteome</keyword>
<evidence type="ECO:0000256" key="7">
    <source>
        <dbReference type="SAM" id="Phobius"/>
    </source>
</evidence>
<dbReference type="OrthoDB" id="9775735at2"/>
<sequence>MNPKQNHEYTLNTTIDKSLVSISVVCVVIIAMCIYLFPETTNRWASVVFDWVTSMLGSSIQLLILLGLILCLYIAISKYGNIKMGNQEPEYKTLPWLFMFICAGIGSSIFYWATIEWVYYYQSPGLGIEPNSTKALEATVAYSFFHWGIGAWSTYALASIAMAYHFHVRKNKGLSLSGMVAAIFKIDSRGIVGKIIDMVFLMSSVGALTLSLVLSVIILSIGVSTLTDIPDNFITRAIITIISATMFCLSTYIGIDKGMQSLSAVVGYGSLLLAAIVLVIGPTEFILNNITNSVGFTFSHYFQMSLFTDPFGKGEFTKSWTIYYWLWWISYTPAVALFVARVSAGRKIREIIWAFLLGSTTGTWFLFGVLESYSIHEFLTGTLNVVDIVNQKGGEAGLVATFLNLPLGKMFLAILLFLMVIMLASHMDAVAYAMAATSTRNLAEGQDPGRSMKLFWCAVLTLIPLAILYINAPLSTLKTSVVLSGLPFLVILLIILFGFIRWLLRDYGRVPPHVIETHAVHTEQNTCK</sequence>
<feature type="transmembrane region" description="Helical" evidence="7">
    <location>
        <begin position="484"/>
        <end position="504"/>
    </location>
</feature>